<proteinExistence type="predicted"/>
<sequence length="137" mass="15675">MNFKAAEVKEAYQAIKKAGMAHQVLVYVGDHSDYFSWRKTAPEMPIMSHLDHTITTEEALKEAMAKVPLEAINNVLNETLRPVLKTMGISIFMDVQKANETPDDWMTAIKFGIQGLQTDHPKSLIDYLRVRKIRDRM</sequence>
<organism evidence="1 2">
    <name type="scientific">Pedobacter terrae</name>
    <dbReference type="NCBI Taxonomy" id="405671"/>
    <lineage>
        <taxon>Bacteria</taxon>
        <taxon>Pseudomonadati</taxon>
        <taxon>Bacteroidota</taxon>
        <taxon>Sphingobacteriia</taxon>
        <taxon>Sphingobacteriales</taxon>
        <taxon>Sphingobacteriaceae</taxon>
        <taxon>Pedobacter</taxon>
    </lineage>
</organism>
<dbReference type="AlphaFoldDB" id="A0A1G7PZX4"/>
<dbReference type="Gene3D" id="3.20.20.190">
    <property type="entry name" value="Phosphatidylinositol (PI) phosphodiesterase"/>
    <property type="match status" value="1"/>
</dbReference>
<gene>
    <name evidence="1" type="ORF">SAMN05421827_102109</name>
</gene>
<evidence type="ECO:0000313" key="1">
    <source>
        <dbReference type="EMBL" id="SDF91771.1"/>
    </source>
</evidence>
<keyword evidence="2" id="KW-1185">Reference proteome</keyword>
<dbReference type="RefSeq" id="WP_090496922.1">
    <property type="nucleotide sequence ID" value="NZ_FNCH01000002.1"/>
</dbReference>
<protein>
    <submittedName>
        <fullName evidence="1">Glycerophosphoryl diester phosphodiesterase</fullName>
    </submittedName>
</protein>
<dbReference type="OrthoDB" id="384721at2"/>
<dbReference type="Proteomes" id="UP000199643">
    <property type="component" value="Unassembled WGS sequence"/>
</dbReference>
<name>A0A1G7PZX4_9SPHI</name>
<accession>A0A1G7PZX4</accession>
<reference evidence="2" key="1">
    <citation type="submission" date="2016-10" db="EMBL/GenBank/DDBJ databases">
        <authorList>
            <person name="Varghese N."/>
            <person name="Submissions S."/>
        </authorList>
    </citation>
    <scope>NUCLEOTIDE SEQUENCE [LARGE SCALE GENOMIC DNA]</scope>
    <source>
        <strain evidence="2">DSM 17933</strain>
    </source>
</reference>
<dbReference type="GO" id="GO:0008081">
    <property type="term" value="F:phosphoric diester hydrolase activity"/>
    <property type="evidence" value="ECO:0007669"/>
    <property type="project" value="InterPro"/>
</dbReference>
<dbReference type="GO" id="GO:0006629">
    <property type="term" value="P:lipid metabolic process"/>
    <property type="evidence" value="ECO:0007669"/>
    <property type="project" value="InterPro"/>
</dbReference>
<dbReference type="EMBL" id="FNCH01000002">
    <property type="protein sequence ID" value="SDF91771.1"/>
    <property type="molecule type" value="Genomic_DNA"/>
</dbReference>
<dbReference type="STRING" id="405671.SAMN05421827_102109"/>
<dbReference type="SUPFAM" id="SSF51695">
    <property type="entry name" value="PLC-like phosphodiesterases"/>
    <property type="match status" value="1"/>
</dbReference>
<dbReference type="InterPro" id="IPR017946">
    <property type="entry name" value="PLC-like_Pdiesterase_TIM-brl"/>
</dbReference>
<evidence type="ECO:0000313" key="2">
    <source>
        <dbReference type="Proteomes" id="UP000199643"/>
    </source>
</evidence>